<reference evidence="3" key="1">
    <citation type="submission" date="2015-04" db="UniProtKB">
        <authorList>
            <consortium name="EnsemblPlants"/>
        </authorList>
    </citation>
    <scope>IDENTIFICATION</scope>
</reference>
<accession>A0A0E0AXP3</accession>
<keyword evidence="4" id="KW-1185">Reference proteome</keyword>
<dbReference type="HOGENOM" id="CLU_053419_3_0_1"/>
<feature type="compositionally biased region" description="Low complexity" evidence="1">
    <location>
        <begin position="113"/>
        <end position="126"/>
    </location>
</feature>
<evidence type="ECO:0000313" key="4">
    <source>
        <dbReference type="Proteomes" id="UP000026961"/>
    </source>
</evidence>
<reference evidence="3" key="2">
    <citation type="submission" date="2018-05" db="EMBL/GenBank/DDBJ databases">
        <title>OgluRS3 (Oryza glumaepatula Reference Sequence Version 3).</title>
        <authorList>
            <person name="Zhang J."/>
            <person name="Kudrna D."/>
            <person name="Lee S."/>
            <person name="Talag J."/>
            <person name="Welchert J."/>
            <person name="Wing R.A."/>
        </authorList>
    </citation>
    <scope>NUCLEOTIDE SEQUENCE [LARGE SCALE GENOMIC DNA]</scope>
</reference>
<evidence type="ECO:0000256" key="1">
    <source>
        <dbReference type="SAM" id="MobiDB-lite"/>
    </source>
</evidence>
<dbReference type="AlphaFoldDB" id="A0A0E0AXP3"/>
<proteinExistence type="predicted"/>
<dbReference type="InterPro" id="IPR055343">
    <property type="entry name" value="CREG_beta-barrel"/>
</dbReference>
<organism evidence="3">
    <name type="scientific">Oryza glumipatula</name>
    <dbReference type="NCBI Taxonomy" id="40148"/>
    <lineage>
        <taxon>Eukaryota</taxon>
        <taxon>Viridiplantae</taxon>
        <taxon>Streptophyta</taxon>
        <taxon>Embryophyta</taxon>
        <taxon>Tracheophyta</taxon>
        <taxon>Spermatophyta</taxon>
        <taxon>Magnoliopsida</taxon>
        <taxon>Liliopsida</taxon>
        <taxon>Poales</taxon>
        <taxon>Poaceae</taxon>
        <taxon>BOP clade</taxon>
        <taxon>Oryzoideae</taxon>
        <taxon>Oryzeae</taxon>
        <taxon>Oryzinae</taxon>
        <taxon>Oryza</taxon>
    </lineage>
</organism>
<dbReference type="Pfam" id="PF13883">
    <property type="entry name" value="CREG_beta-barrel"/>
    <property type="match status" value="1"/>
</dbReference>
<dbReference type="InterPro" id="IPR012349">
    <property type="entry name" value="Split_barrel_FMN-bd"/>
</dbReference>
<dbReference type="PANTHER" id="PTHR13343">
    <property type="entry name" value="CREG1 PROTEIN"/>
    <property type="match status" value="1"/>
</dbReference>
<feature type="compositionally biased region" description="Polar residues" evidence="1">
    <location>
        <begin position="94"/>
        <end position="106"/>
    </location>
</feature>
<dbReference type="GO" id="GO:0005737">
    <property type="term" value="C:cytoplasm"/>
    <property type="evidence" value="ECO:0007669"/>
    <property type="project" value="UniProtKB-ARBA"/>
</dbReference>
<dbReference type="eggNOG" id="ENOG502QQRH">
    <property type="taxonomic scope" value="Eukaryota"/>
</dbReference>
<dbReference type="Gene3D" id="3.20.180.10">
    <property type="entry name" value="PNP-oxidase-like"/>
    <property type="match status" value="1"/>
</dbReference>
<evidence type="ECO:0000313" key="3">
    <source>
        <dbReference type="EnsemblPlants" id="OGLUM08G21780.1"/>
    </source>
</evidence>
<dbReference type="Gramene" id="OGLUM08G21780.1">
    <property type="protein sequence ID" value="OGLUM08G21780.1"/>
    <property type="gene ID" value="OGLUM08G21780"/>
</dbReference>
<feature type="compositionally biased region" description="Low complexity" evidence="1">
    <location>
        <begin position="1"/>
        <end position="17"/>
    </location>
</feature>
<evidence type="ECO:0000259" key="2">
    <source>
        <dbReference type="Pfam" id="PF13883"/>
    </source>
</evidence>
<feature type="region of interest" description="Disordered" evidence="1">
    <location>
        <begin position="44"/>
        <end position="128"/>
    </location>
</feature>
<protein>
    <recommendedName>
        <fullName evidence="2">CREG-like beta-barrel domain-containing protein</fullName>
    </recommendedName>
</protein>
<dbReference type="Proteomes" id="UP000026961">
    <property type="component" value="Chromosome 8"/>
</dbReference>
<dbReference type="SUPFAM" id="SSF50475">
    <property type="entry name" value="FMN-binding split barrel"/>
    <property type="match status" value="1"/>
</dbReference>
<feature type="region of interest" description="Disordered" evidence="1">
    <location>
        <begin position="1"/>
        <end position="28"/>
    </location>
</feature>
<dbReference type="PANTHER" id="PTHR13343:SF29">
    <property type="entry name" value="PYRIDOXAMINE 5'-PHOSPHATE OXIDASE FAMILY PROTEIN"/>
    <property type="match status" value="1"/>
</dbReference>
<feature type="domain" description="CREG-like beta-barrel" evidence="2">
    <location>
        <begin position="155"/>
        <end position="299"/>
    </location>
</feature>
<dbReference type="Gene3D" id="2.30.110.10">
    <property type="entry name" value="Electron Transport, Fmn-binding Protein, Chain A"/>
    <property type="match status" value="1"/>
</dbReference>
<sequence length="391" mass="42027">MEALAGTAAASLPALPSHQPRSRLAPRSLALPGGRSCCGPLRAAAAGGGGGAKDDAQAGVTPNGSPVIKVTPAASRAVERGEIKAKGFMPKSDSALSSQNGVLGSTKTDKPHTTLSTHTTTDSSGSRAGLFRTPISGGVQSATFAHGLPPPALAVRNLMEQARFAHLCTVMSGMHHRRTGYPFGSLVDFSNDSMGHPIFSLSPLAIHTRNLLSDPRCTLVVQVPGWSGLSNARVTIFGDVYPLPEDQQEWAHKQYVAKHQQWASQQWGNFYYYRMQNISDIYFIGGFGTVAWVDVKEYEAIQPDKIAVDGGEQSLKELNAIFSKPLREFLSSEGEVDDAALISVDSKGIDIRVRQGAQFNIQRLAFDVPHKVETLEEAKRALHEIIKTTSK</sequence>
<dbReference type="EnsemblPlants" id="OGLUM08G21780.1">
    <property type="protein sequence ID" value="OGLUM08G21780.1"/>
    <property type="gene ID" value="OGLUM08G21780"/>
</dbReference>
<name>A0A0E0AXP3_9ORYZ</name>
<dbReference type="STRING" id="40148.A0A0E0AXP3"/>
<dbReference type="InterPro" id="IPR037119">
    <property type="entry name" value="Haem_oxidase_HugZ-like_sf"/>
</dbReference>